<dbReference type="InterPro" id="IPR006104">
    <property type="entry name" value="Glyco_hydro_2_N"/>
</dbReference>
<evidence type="ECO:0000256" key="2">
    <source>
        <dbReference type="ARBA" id="ARBA00001913"/>
    </source>
</evidence>
<dbReference type="SUPFAM" id="SSF51445">
    <property type="entry name" value="(Trans)glycosidases"/>
    <property type="match status" value="1"/>
</dbReference>
<reference evidence="12 13" key="1">
    <citation type="submission" date="2018-08" db="EMBL/GenBank/DDBJ databases">
        <title>A genome reference for cultivated species of the human gut microbiota.</title>
        <authorList>
            <person name="Zou Y."/>
            <person name="Xue W."/>
            <person name="Luo G."/>
        </authorList>
    </citation>
    <scope>NUCLEOTIDE SEQUENCE [LARGE SCALE GENOMIC DNA]</scope>
    <source>
        <strain evidence="12 13">TM05-16</strain>
    </source>
</reference>
<dbReference type="Proteomes" id="UP000583639">
    <property type="component" value="Unassembled WGS sequence"/>
</dbReference>
<sequence length="959" mass="108950">MKSLISILAFLLLVNIQGFSQTLYSLNGTWQFALAKTEKEANHLAQFYSPQFVSNKFKLVPVPSNWAVLGFEEPVYRGFSNQEASEGFYIREFSIPENWADKRILLHFGGVWSSAEVWLNGRCLGRHDSGYTSFSFDITGLPSTKETNKLAVRVRQITREYKCDVYDDWTLGGIYRDVTLEAMPRERWLDYVNVQTVFDSQFKDADLKIRAMVGDTHATTLPGNYVSPGKPYDLLFTLFTKEGKEVVRRQITVPAHIATGREASLVLHVENPHHWTAETPYLYNLRVDLVEEGKIVHTRSERVGFRQISTEGGIFRINGQAVKLRGVNRHDEHPNVGRATTREQWLQDLKLMKAANINYVRTAHYAPAKGFIELCDELGMYVGEEISIGGGHRGIPDPYRMYDPSYSSAILVRSYETIMRDINNPSIIYWSIGNEDPLTSLHMASIKLVKAFDSSRPVLIPWRSETWLPEEIDMLSAHYWQPQEYDLWAAQAGRPVITTEYTHSNGTDGTGGLEARWKALTRHPSGAGGAIWMWADQGIKTPILNKIYEPYGNDEYLRVDRRRGWDGIVDSYRNITRDYWETKAVYAPVYPLIDKVSFISGQDSVSIPIRNDFDFTNLNSIKISWSVWKDGQNMDSGEGVIEGLPHTMSIFKLPIKKVGKVCSEETCYVWFVFTRADGTEINRKAVELEPSGVLKDMYSPVHRLTVIKDEQVVVQVGEAQYLFNPQTGHLASAMLKGRKLITDLYPTIWHKLDYCEAALLRGQKISKLVDLNRYTTLVKEWNIEESNSKIVIQTKVEYTVDKKNHFSVAYNYSIATDGKLYVRYEILPEVEMPWLPIIGMSLKSSEELTQIRWLGLGPYDAYPNKQSAPILGVWGGVAGSKDVTGNKATRWIERFGKSSGIRISGSGYMEHRETTPEIVNILSAVLGRPEGGRKADESVPQLRTDMGEKFIGEFSIALY</sequence>
<dbReference type="Pfam" id="PF02836">
    <property type="entry name" value="Glyco_hydro_2_C"/>
    <property type="match status" value="1"/>
</dbReference>
<dbReference type="SUPFAM" id="SSF49303">
    <property type="entry name" value="beta-Galactosidase/glucuronidase domain"/>
    <property type="match status" value="2"/>
</dbReference>
<feature type="domain" description="Beta galactosidase small chain/" evidence="10">
    <location>
        <begin position="713"/>
        <end position="957"/>
    </location>
</feature>
<dbReference type="EC" id="3.2.1.23" evidence="5"/>
<dbReference type="InterPro" id="IPR008979">
    <property type="entry name" value="Galactose-bd-like_sf"/>
</dbReference>
<evidence type="ECO:0000256" key="4">
    <source>
        <dbReference type="ARBA" id="ARBA00011245"/>
    </source>
</evidence>
<evidence type="ECO:0000256" key="7">
    <source>
        <dbReference type="ARBA" id="ARBA00022837"/>
    </source>
</evidence>
<dbReference type="Gene3D" id="2.60.40.10">
    <property type="entry name" value="Immunoglobulins"/>
    <property type="match status" value="2"/>
</dbReference>
<dbReference type="Gene3D" id="2.70.98.10">
    <property type="match status" value="1"/>
</dbReference>
<dbReference type="InterPro" id="IPR006103">
    <property type="entry name" value="Glyco_hydro_2_cat"/>
</dbReference>
<dbReference type="InterPro" id="IPR011013">
    <property type="entry name" value="Gal_mutarotase_sf_dom"/>
</dbReference>
<dbReference type="RefSeq" id="WP_117699898.1">
    <property type="nucleotide sequence ID" value="NZ_CP096965.1"/>
</dbReference>
<organism evidence="11 14">
    <name type="scientific">Phocaeicola vulgatus</name>
    <name type="common">Bacteroides vulgatus</name>
    <dbReference type="NCBI Taxonomy" id="821"/>
    <lineage>
        <taxon>Bacteria</taxon>
        <taxon>Pseudomonadati</taxon>
        <taxon>Bacteroidota</taxon>
        <taxon>Bacteroidia</taxon>
        <taxon>Bacteroidales</taxon>
        <taxon>Bacteroidaceae</taxon>
        <taxon>Phocaeicola</taxon>
    </lineage>
</organism>
<dbReference type="SUPFAM" id="SSF74650">
    <property type="entry name" value="Galactose mutarotase-like"/>
    <property type="match status" value="1"/>
</dbReference>
<accession>A0A397WL08</accession>
<gene>
    <name evidence="12" type="ORF">DXD46_10725</name>
    <name evidence="11" type="ORF">HKQ55_17485</name>
</gene>
<name>A0A397WL08_PHOVU</name>
<dbReference type="InterPro" id="IPR036156">
    <property type="entry name" value="Beta-gal/glucu_dom_sf"/>
</dbReference>
<dbReference type="Gene3D" id="3.20.20.80">
    <property type="entry name" value="Glycosidases"/>
    <property type="match status" value="1"/>
</dbReference>
<dbReference type="InterPro" id="IPR013783">
    <property type="entry name" value="Ig-like_fold"/>
</dbReference>
<proteinExistence type="inferred from homology"/>
<comment type="similarity">
    <text evidence="3">Belongs to the glycosyl hydrolase 2 family.</text>
</comment>
<dbReference type="GO" id="GO:0004565">
    <property type="term" value="F:beta-galactosidase activity"/>
    <property type="evidence" value="ECO:0007669"/>
    <property type="project" value="UniProtKB-EC"/>
</dbReference>
<dbReference type="InterPro" id="IPR014718">
    <property type="entry name" value="GH-type_carb-bd"/>
</dbReference>
<dbReference type="InterPro" id="IPR006102">
    <property type="entry name" value="Ig-like_GH2"/>
</dbReference>
<dbReference type="InterPro" id="IPR050347">
    <property type="entry name" value="Bact_Beta-galactosidase"/>
</dbReference>
<comment type="caution">
    <text evidence="11">The sequence shown here is derived from an EMBL/GenBank/DDBJ whole genome shotgun (WGS) entry which is preliminary data.</text>
</comment>
<dbReference type="InterPro" id="IPR004199">
    <property type="entry name" value="B-gal_small/dom_5"/>
</dbReference>
<dbReference type="InterPro" id="IPR006101">
    <property type="entry name" value="Glyco_hydro_2"/>
</dbReference>
<dbReference type="SMART" id="SM01038">
    <property type="entry name" value="Bgal_small_N"/>
    <property type="match status" value="1"/>
</dbReference>
<protein>
    <recommendedName>
        <fullName evidence="5">beta-galactosidase</fullName>
        <ecNumber evidence="5">3.2.1.23</ecNumber>
    </recommendedName>
    <alternativeName>
        <fullName evidence="9">Lactase</fullName>
    </alternativeName>
</protein>
<dbReference type="Pfam" id="PF02929">
    <property type="entry name" value="Bgal_small_N"/>
    <property type="match status" value="1"/>
</dbReference>
<dbReference type="GO" id="GO:0030246">
    <property type="term" value="F:carbohydrate binding"/>
    <property type="evidence" value="ECO:0007669"/>
    <property type="project" value="InterPro"/>
</dbReference>
<evidence type="ECO:0000313" key="11">
    <source>
        <dbReference type="EMBL" id="NMW41864.1"/>
    </source>
</evidence>
<comment type="subunit">
    <text evidence="4">Monomer.</text>
</comment>
<comment type="cofactor">
    <cofactor evidence="2">
        <name>Ca(2+)</name>
        <dbReference type="ChEBI" id="CHEBI:29108"/>
    </cofactor>
</comment>
<evidence type="ECO:0000256" key="3">
    <source>
        <dbReference type="ARBA" id="ARBA00007401"/>
    </source>
</evidence>
<keyword evidence="8" id="KW-0326">Glycosidase</keyword>
<dbReference type="Pfam" id="PF02837">
    <property type="entry name" value="Glyco_hydro_2_N"/>
    <property type="match status" value="1"/>
</dbReference>
<dbReference type="GO" id="GO:0009341">
    <property type="term" value="C:beta-galactosidase complex"/>
    <property type="evidence" value="ECO:0007669"/>
    <property type="project" value="InterPro"/>
</dbReference>
<dbReference type="SUPFAM" id="SSF49785">
    <property type="entry name" value="Galactose-binding domain-like"/>
    <property type="match status" value="1"/>
</dbReference>
<keyword evidence="7" id="KW-0106">Calcium</keyword>
<comment type="catalytic activity">
    <reaction evidence="1">
        <text>Hydrolysis of terminal non-reducing beta-D-galactose residues in beta-D-galactosides.</text>
        <dbReference type="EC" id="3.2.1.23"/>
    </reaction>
</comment>
<evidence type="ECO:0000313" key="13">
    <source>
        <dbReference type="Proteomes" id="UP000260640"/>
    </source>
</evidence>
<dbReference type="PRINTS" id="PR00132">
    <property type="entry name" value="GLHYDRLASE2"/>
</dbReference>
<dbReference type="PANTHER" id="PTHR46323">
    <property type="entry name" value="BETA-GALACTOSIDASE"/>
    <property type="match status" value="1"/>
</dbReference>
<evidence type="ECO:0000256" key="6">
    <source>
        <dbReference type="ARBA" id="ARBA00022801"/>
    </source>
</evidence>
<dbReference type="GO" id="GO:0005990">
    <property type="term" value="P:lactose catabolic process"/>
    <property type="evidence" value="ECO:0007669"/>
    <property type="project" value="TreeGrafter"/>
</dbReference>
<evidence type="ECO:0000256" key="5">
    <source>
        <dbReference type="ARBA" id="ARBA00012756"/>
    </source>
</evidence>
<evidence type="ECO:0000256" key="1">
    <source>
        <dbReference type="ARBA" id="ARBA00001412"/>
    </source>
</evidence>
<keyword evidence="6 11" id="KW-0378">Hydrolase</keyword>
<dbReference type="Proteomes" id="UP000260640">
    <property type="component" value="Unassembled WGS sequence"/>
</dbReference>
<dbReference type="Pfam" id="PF00703">
    <property type="entry name" value="Glyco_hydro_2"/>
    <property type="match status" value="1"/>
</dbReference>
<dbReference type="PANTHER" id="PTHR46323:SF2">
    <property type="entry name" value="BETA-GALACTOSIDASE"/>
    <property type="match status" value="1"/>
</dbReference>
<reference evidence="11 14" key="2">
    <citation type="submission" date="2020-04" db="EMBL/GenBank/DDBJ databases">
        <title>A novel gut-associated lysogenic phage, Bacteroides phage BV01, alters the host transcriptome and bile acid metabolism in Bacteroides vulgatus.</title>
        <authorList>
            <person name="Campbell D.E."/>
            <person name="Ly L."/>
            <person name="Ridlon J.M."/>
            <person name="Hsiao A."/>
            <person name="Degnan P.H."/>
        </authorList>
    </citation>
    <scope>NUCLEOTIDE SEQUENCE [LARGE SCALE GENOMIC DNA]</scope>
    <source>
        <strain evidence="11 14">VPI-BV8526</strain>
    </source>
</reference>
<dbReference type="InterPro" id="IPR017853">
    <property type="entry name" value="GH"/>
</dbReference>
<dbReference type="AlphaFoldDB" id="A0A397WL08"/>
<evidence type="ECO:0000259" key="10">
    <source>
        <dbReference type="SMART" id="SM01038"/>
    </source>
</evidence>
<dbReference type="Gene3D" id="2.60.120.260">
    <property type="entry name" value="Galactose-binding domain-like"/>
    <property type="match status" value="1"/>
</dbReference>
<evidence type="ECO:0000256" key="9">
    <source>
        <dbReference type="ARBA" id="ARBA00032230"/>
    </source>
</evidence>
<evidence type="ECO:0000313" key="12">
    <source>
        <dbReference type="EMBL" id="RGJ87357.1"/>
    </source>
</evidence>
<dbReference type="EMBL" id="QSPP01000028">
    <property type="protein sequence ID" value="RGJ87357.1"/>
    <property type="molecule type" value="Genomic_DNA"/>
</dbReference>
<dbReference type="EMBL" id="JABDSI010000133">
    <property type="protein sequence ID" value="NMW41864.1"/>
    <property type="molecule type" value="Genomic_DNA"/>
</dbReference>
<evidence type="ECO:0000256" key="8">
    <source>
        <dbReference type="ARBA" id="ARBA00023295"/>
    </source>
</evidence>
<evidence type="ECO:0000313" key="14">
    <source>
        <dbReference type="Proteomes" id="UP000583639"/>
    </source>
</evidence>